<dbReference type="NCBIfam" id="TIGR01198">
    <property type="entry name" value="pgl"/>
    <property type="match status" value="1"/>
</dbReference>
<sequence length="234" mass="25435">MLLRFPDLTAASRAAADMIRERASRAVEDRGWFSLALSGGETPRELFRLLADDAELPWLRTHVFWADERHVPPESPHSNVHLARQLLLSRVPIPEANVHAPDTSLSPLAAAREYDQRIRGVFSSLQHGNGSMPSLDVILLGLGRDGHTASLFPGSPLLAEQSSLVAASPAAGSPAVARLTMTLPLINAARTVIFLLAGEEKLGLLEQILGGRRPDAPAAMIKPNRELYWLVADR</sequence>
<dbReference type="eggNOG" id="COG0363">
    <property type="taxonomic scope" value="Bacteria"/>
</dbReference>
<comment type="similarity">
    <text evidence="4 7">Belongs to the glucosamine/galactosamine-6-phosphate isomerase family. 6-phosphogluconolactonase subfamily.</text>
</comment>
<dbReference type="InterPro" id="IPR006148">
    <property type="entry name" value="Glc/Gal-6P_isomerase"/>
</dbReference>
<name>F3YTS2_DESAF</name>
<evidence type="ECO:0000313" key="9">
    <source>
        <dbReference type="EMBL" id="EGJ48453.1"/>
    </source>
</evidence>
<dbReference type="HOGENOM" id="CLU_053947_0_1_7"/>
<evidence type="ECO:0000256" key="7">
    <source>
        <dbReference type="RuleBase" id="RU365095"/>
    </source>
</evidence>
<comment type="function">
    <text evidence="2 7">Hydrolysis of 6-phosphogluconolactone to 6-phosphogluconate.</text>
</comment>
<dbReference type="InterPro" id="IPR037171">
    <property type="entry name" value="NagB/RpiA_transferase-like"/>
</dbReference>
<dbReference type="EMBL" id="CP003221">
    <property type="protein sequence ID" value="EGJ48453.1"/>
    <property type="molecule type" value="Genomic_DNA"/>
</dbReference>
<comment type="catalytic activity">
    <reaction evidence="1 7">
        <text>6-phospho-D-glucono-1,5-lactone + H2O = 6-phospho-D-gluconate + H(+)</text>
        <dbReference type="Rhea" id="RHEA:12556"/>
        <dbReference type="ChEBI" id="CHEBI:15377"/>
        <dbReference type="ChEBI" id="CHEBI:15378"/>
        <dbReference type="ChEBI" id="CHEBI:57955"/>
        <dbReference type="ChEBI" id="CHEBI:58759"/>
        <dbReference type="EC" id="3.1.1.31"/>
    </reaction>
</comment>
<feature type="domain" description="Glucosamine/galactosamine-6-phosphate isomerase" evidence="8">
    <location>
        <begin position="7"/>
        <end position="229"/>
    </location>
</feature>
<dbReference type="STRING" id="690850.Desaf_0091"/>
<keyword evidence="10" id="KW-1185">Reference proteome</keyword>
<dbReference type="GO" id="GO:0005975">
    <property type="term" value="P:carbohydrate metabolic process"/>
    <property type="evidence" value="ECO:0007669"/>
    <property type="project" value="UniProtKB-UniRule"/>
</dbReference>
<dbReference type="RefSeq" id="WP_014258329.1">
    <property type="nucleotide sequence ID" value="NC_016629.1"/>
</dbReference>
<gene>
    <name evidence="7" type="primary">pgl</name>
    <name evidence="9" type="ORF">Desaf_0091</name>
</gene>
<dbReference type="UniPathway" id="UPA00115">
    <property type="reaction ID" value="UER00409"/>
</dbReference>
<organism evidence="9 10">
    <name type="scientific">Desulfocurvibacter africanus subsp. africanus str. Walvis Bay</name>
    <dbReference type="NCBI Taxonomy" id="690850"/>
    <lineage>
        <taxon>Bacteria</taxon>
        <taxon>Pseudomonadati</taxon>
        <taxon>Thermodesulfobacteriota</taxon>
        <taxon>Desulfovibrionia</taxon>
        <taxon>Desulfovibrionales</taxon>
        <taxon>Desulfovibrionaceae</taxon>
        <taxon>Desulfocurvibacter</taxon>
    </lineage>
</organism>
<evidence type="ECO:0000256" key="4">
    <source>
        <dbReference type="ARBA" id="ARBA00010662"/>
    </source>
</evidence>
<dbReference type="Pfam" id="PF01182">
    <property type="entry name" value="Glucosamine_iso"/>
    <property type="match status" value="1"/>
</dbReference>
<dbReference type="Gene3D" id="3.40.50.1360">
    <property type="match status" value="1"/>
</dbReference>
<protein>
    <recommendedName>
        <fullName evidence="6 7">6-phosphogluconolactonase</fullName>
        <shortName evidence="7">6PGL</shortName>
        <ecNumber evidence="5 7">3.1.1.31</ecNumber>
    </recommendedName>
</protein>
<dbReference type="SUPFAM" id="SSF100950">
    <property type="entry name" value="NagB/RpiA/CoA transferase-like"/>
    <property type="match status" value="1"/>
</dbReference>
<dbReference type="GO" id="GO:0017057">
    <property type="term" value="F:6-phosphogluconolactonase activity"/>
    <property type="evidence" value="ECO:0007669"/>
    <property type="project" value="UniProtKB-UniRule"/>
</dbReference>
<dbReference type="CDD" id="cd01400">
    <property type="entry name" value="6PGL"/>
    <property type="match status" value="1"/>
</dbReference>
<evidence type="ECO:0000256" key="3">
    <source>
        <dbReference type="ARBA" id="ARBA00004961"/>
    </source>
</evidence>
<dbReference type="GO" id="GO:0006098">
    <property type="term" value="P:pentose-phosphate shunt"/>
    <property type="evidence" value="ECO:0007669"/>
    <property type="project" value="UniProtKB-UniPathway"/>
</dbReference>
<evidence type="ECO:0000256" key="2">
    <source>
        <dbReference type="ARBA" id="ARBA00002681"/>
    </source>
</evidence>
<evidence type="ECO:0000256" key="5">
    <source>
        <dbReference type="ARBA" id="ARBA00013198"/>
    </source>
</evidence>
<proteinExistence type="inferred from homology"/>
<evidence type="ECO:0000256" key="1">
    <source>
        <dbReference type="ARBA" id="ARBA00000832"/>
    </source>
</evidence>
<evidence type="ECO:0000313" key="10">
    <source>
        <dbReference type="Proteomes" id="UP000007844"/>
    </source>
</evidence>
<reference evidence="9 10" key="1">
    <citation type="journal article" date="2011" name="J. Bacteriol.">
        <title>Genome sequence of the mercury-methylating and pleomorphic Desulfovibrio africanus Strain Walvis Bay.</title>
        <authorList>
            <person name="Brown S.D."/>
            <person name="Wall J.D."/>
            <person name="Kucken A.M."/>
            <person name="Gilmour C.C."/>
            <person name="Podar M."/>
            <person name="Brandt C.C."/>
            <person name="Teshima H."/>
            <person name="Detter J.C."/>
            <person name="Han C.S."/>
            <person name="Land M.L."/>
            <person name="Lucas S."/>
            <person name="Han J."/>
            <person name="Pennacchio L."/>
            <person name="Nolan M."/>
            <person name="Pitluck S."/>
            <person name="Woyke T."/>
            <person name="Goodwin L."/>
            <person name="Palumbo A.V."/>
            <person name="Elias D.A."/>
        </authorList>
    </citation>
    <scope>NUCLEOTIDE SEQUENCE [LARGE SCALE GENOMIC DNA]</scope>
    <source>
        <strain evidence="9 10">Walvis Bay</strain>
    </source>
</reference>
<dbReference type="KEGG" id="daf:Desaf_0091"/>
<comment type="pathway">
    <text evidence="3 7">Carbohydrate degradation; pentose phosphate pathway; D-ribulose 5-phosphate from D-glucose 6-phosphate (oxidative stage): step 2/3.</text>
</comment>
<evidence type="ECO:0000256" key="6">
    <source>
        <dbReference type="ARBA" id="ARBA00020337"/>
    </source>
</evidence>
<dbReference type="PANTHER" id="PTHR11054:SF0">
    <property type="entry name" value="6-PHOSPHOGLUCONOLACTONASE"/>
    <property type="match status" value="1"/>
</dbReference>
<keyword evidence="7" id="KW-0378">Hydrolase</keyword>
<dbReference type="EC" id="3.1.1.31" evidence="5 7"/>
<evidence type="ECO:0000259" key="8">
    <source>
        <dbReference type="Pfam" id="PF01182"/>
    </source>
</evidence>
<dbReference type="PANTHER" id="PTHR11054">
    <property type="entry name" value="6-PHOSPHOGLUCONOLACTONASE"/>
    <property type="match status" value="1"/>
</dbReference>
<dbReference type="Proteomes" id="UP000007844">
    <property type="component" value="Chromosome"/>
</dbReference>
<dbReference type="InterPro" id="IPR005900">
    <property type="entry name" value="6-phosphogluconolactonase_DevB"/>
</dbReference>
<dbReference type="InterPro" id="IPR039104">
    <property type="entry name" value="6PGL"/>
</dbReference>
<accession>F3YTS2</accession>
<dbReference type="AlphaFoldDB" id="F3YTS2"/>